<evidence type="ECO:0000256" key="3">
    <source>
        <dbReference type="SAM" id="MobiDB-lite"/>
    </source>
</evidence>
<dbReference type="Gene3D" id="1.25.40.10">
    <property type="entry name" value="Tetratricopeptide repeat domain"/>
    <property type="match status" value="1"/>
</dbReference>
<keyword evidence="7" id="KW-1185">Reference proteome</keyword>
<dbReference type="Proteomes" id="UP001642409">
    <property type="component" value="Unassembled WGS sequence"/>
</dbReference>
<dbReference type="InterPro" id="IPR025697">
    <property type="entry name" value="CLU_dom"/>
</dbReference>
<keyword evidence="2" id="KW-0175">Coiled coil</keyword>
<organism evidence="5">
    <name type="scientific">Hexamita inflata</name>
    <dbReference type="NCBI Taxonomy" id="28002"/>
    <lineage>
        <taxon>Eukaryota</taxon>
        <taxon>Metamonada</taxon>
        <taxon>Diplomonadida</taxon>
        <taxon>Hexamitidae</taxon>
        <taxon>Hexamitinae</taxon>
        <taxon>Hexamita</taxon>
    </lineage>
</organism>
<evidence type="ECO:0000313" key="5">
    <source>
        <dbReference type="EMBL" id="CAI9967757.1"/>
    </source>
</evidence>
<feature type="region of interest" description="Disordered" evidence="3">
    <location>
        <begin position="341"/>
        <end position="370"/>
    </location>
</feature>
<feature type="domain" description="Clu" evidence="4">
    <location>
        <begin position="398"/>
        <end position="747"/>
    </location>
</feature>
<dbReference type="EMBL" id="CATOUU010001029">
    <property type="protein sequence ID" value="CAI9967757.1"/>
    <property type="molecule type" value="Genomic_DNA"/>
</dbReference>
<evidence type="ECO:0000313" key="7">
    <source>
        <dbReference type="Proteomes" id="UP001642409"/>
    </source>
</evidence>
<protein>
    <recommendedName>
        <fullName evidence="4">Clu domain-containing protein</fullName>
    </recommendedName>
</protein>
<dbReference type="InterPro" id="IPR019734">
    <property type="entry name" value="TPR_rpt"/>
</dbReference>
<evidence type="ECO:0000259" key="4">
    <source>
        <dbReference type="PROSITE" id="PS51823"/>
    </source>
</evidence>
<evidence type="ECO:0000313" key="6">
    <source>
        <dbReference type="EMBL" id="CAL6084404.1"/>
    </source>
</evidence>
<reference evidence="5" key="1">
    <citation type="submission" date="2023-06" db="EMBL/GenBank/DDBJ databases">
        <authorList>
            <person name="Kurt Z."/>
        </authorList>
    </citation>
    <scope>NUCLEOTIDE SEQUENCE</scope>
</reference>
<dbReference type="PROSITE" id="PS50005">
    <property type="entry name" value="TPR"/>
    <property type="match status" value="1"/>
</dbReference>
<dbReference type="EMBL" id="CAXDID020000378">
    <property type="protein sequence ID" value="CAL6084404.1"/>
    <property type="molecule type" value="Genomic_DNA"/>
</dbReference>
<dbReference type="PROSITE" id="PS51823">
    <property type="entry name" value="CLU"/>
    <property type="match status" value="1"/>
</dbReference>
<feature type="coiled-coil region" evidence="2">
    <location>
        <begin position="1481"/>
        <end position="1508"/>
    </location>
</feature>
<feature type="compositionally biased region" description="Acidic residues" evidence="3">
    <location>
        <begin position="344"/>
        <end position="355"/>
    </location>
</feature>
<keyword evidence="1" id="KW-0802">TPR repeat</keyword>
<proteinExistence type="predicted"/>
<dbReference type="InterPro" id="IPR011990">
    <property type="entry name" value="TPR-like_helical_dom_sf"/>
</dbReference>
<sequence>MKFPLHFQISKMFTPPALVYTALKPYYPETTSKPVFIYSTIAYKLTRFKKWIPYMIFATKQHMVLLSFMRERQKDPKKQLEAVKIFLRQQIKLFDDGNLTLRIEIMNNSVPVILRLNSQQELSNWIMLANSGLTPVMHLNVPLVQKLTSAVKSVFDYETIQIEFLNSYKKAKYFSIYPFIQYVKSKQQIAKQAVQKLYNKLNNMKQEDELEITIDLKSEMNIGIYLSQLLGICGYSQDFELDSGSMKQSEQIQRDQQGAIVRKYFNYEPVPGPAMYPPEVDDWTTRYYQLHQRVIERQREMECKNVTPQQIGDYIEYVHNKFFKPIDQIQFDEDDLFNEKPEDQEMQPEGEEPQDPQEKSKKNKKSANVSLTEDDVDAQAFVTYQKQLNDNLYQKLRLNVKQDEIQSSLTQPTQEDSLCYDVSQFVNLLALFRRQCEVTVQQLVQEFSEPYHMKSLQDQSTLDKYQHYYPEQYAKEWQQFEQLMHRVDQNALENMMSVLGPVHGSIYAQGVGDYSNIVQNINCGMKIGEKMPSSGFGYQQSDMTNGFENGFFEHLKSDRVNVMHYPNQPPPVFETVQNAINFKFVTLRDAHQKINTRRDTEELLLEDELALKQVEWELQVINALSAQKELKTQVSALVQYYGFYVFCQAKDYAEVSSGFSKEENTVQYVLPVENLRNKLESVGKVLNIEPHLVNVQIGAKNAVQEYVLGKQYDTQAVIDILVQGLEKDKLYLISQFVSTYQGDLIDQLQYVTFGKAYSVSEMQNKQVLVTTPLSGLISTNGDIIKNLASLLIPDTPQKYIDLLRESSDEDRQLLNDQYGSCRLPVKFTQIIDEKINPDVAINAFMSDETEMAKVQQEMIVHITSLSQNHNQLLDTQLFLKYLLGKIQRIMNQKALETSVRQSDYYRTQYLPIVQSYVDQYFQNGKLTLDQISLTYEYLQIPTYLWLYTSNFSKYTEIYQTIRLDVTAIACTRKLNESLRKLRRSAQQFGMPVMSLFDDQTQNEIDELVKNERFDLSQLQNMNMQRLNWFTGSSDNRQVMLEDGLKLVACQFLNNLLGLQNNNEFFRELDAFIQTNYCQHAFATEYSEMVIENQYNQQNRNIGFKWEKISRVSLFGEDMQTQIEQLKATNYFEKPHSTRTYLLNKICEKTGILLSDTMKYDYSCEKVFFVKDILQFQPIITTPQIAVLQQFQVPYNNMTSILLEMEHKVNSSFSSGSFNKAEQKEVDLLKSAKESLFVQRETDTSQLLTQLRAVHFNFVYFNCIAQNKNFVDLFMDLALNLSKISGQLHANLTKTKNPQLEQIYNYLEQLETQKLLSSTALALVRRNSPQGAIVYQKINTILQNQQQFLKDLEKGSKAAFVILNKELMQESNILIKEKKLPNDEQAQALSLKSVCNVYSKYSLEAVKIRINHALQLMNRDCIKQAVEQLLICESLVTESSGKTARILGEVYNTIALCYFKQQKFIQSLQYFEKAVEVFWRDASEDQAQTERLEQILESFQQRILQLQGEKTRTYKRGLIKLTAPPQNAPDSVPIAPESQQLNAKVLLDAKLGLKLGRLVNETTRQMQNPDRARVILVQSVRSVEQKLKIRREQLEQTNLIISQIHFNMAEVLQNTRNTNNEIQSKQLKDLAVQALQTRARILGRTHLYTLQSLYQVAQIDFVTGNIEAAVISTEFLMQNLIQIDNDLKAKLLQTSLNPINIGSEMSSFACFRLLVNCALQSLSLADQKILSFVQQQIKMSTVVDVNLANDTLKEIMESQSVVGAVQDLFRLVRDERSQQAGQKIFNLLKMLETDYVQVFDSIQEELGASMQLDFVSLAKKGQTMKKQMGWFD</sequence>
<accession>A0AA86R7U0</accession>
<gene>
    <name evidence="5" type="ORF">HINF_LOCUS55402</name>
    <name evidence="6" type="ORF">HINF_LOCUS62187</name>
</gene>
<evidence type="ECO:0000256" key="1">
    <source>
        <dbReference type="PROSITE-ProRule" id="PRU00339"/>
    </source>
</evidence>
<feature type="repeat" description="TPR" evidence="1">
    <location>
        <begin position="1447"/>
        <end position="1480"/>
    </location>
</feature>
<name>A0AA86R7U0_9EUKA</name>
<evidence type="ECO:0000256" key="2">
    <source>
        <dbReference type="SAM" id="Coils"/>
    </source>
</evidence>
<reference evidence="6 7" key="2">
    <citation type="submission" date="2024-07" db="EMBL/GenBank/DDBJ databases">
        <authorList>
            <person name="Akdeniz Z."/>
        </authorList>
    </citation>
    <scope>NUCLEOTIDE SEQUENCE [LARGE SCALE GENOMIC DNA]</scope>
</reference>
<comment type="caution">
    <text evidence="5">The sequence shown here is derived from an EMBL/GenBank/DDBJ whole genome shotgun (WGS) entry which is preliminary data.</text>
</comment>